<dbReference type="Proteomes" id="UP000006556">
    <property type="component" value="Chromosome"/>
</dbReference>
<evidence type="ECO:0000313" key="7">
    <source>
        <dbReference type="EMBL" id="BAF59736.1"/>
    </source>
</evidence>
<gene>
    <name evidence="7" type="ordered locus">PTH_1555</name>
</gene>
<dbReference type="InterPro" id="IPR051198">
    <property type="entry name" value="BchE-like"/>
</dbReference>
<dbReference type="AlphaFoldDB" id="A5D204"/>
<dbReference type="SMART" id="SM00729">
    <property type="entry name" value="Elp3"/>
    <property type="match status" value="1"/>
</dbReference>
<dbReference type="Gene3D" id="3.20.20.70">
    <property type="entry name" value="Aldolase class I"/>
    <property type="match status" value="1"/>
</dbReference>
<evidence type="ECO:0000256" key="3">
    <source>
        <dbReference type="ARBA" id="ARBA00022723"/>
    </source>
</evidence>
<dbReference type="PANTHER" id="PTHR43409">
    <property type="entry name" value="ANAEROBIC MAGNESIUM-PROTOPORPHYRIN IX MONOMETHYL ESTER CYCLASE-RELATED"/>
    <property type="match status" value="1"/>
</dbReference>
<evidence type="ECO:0000256" key="4">
    <source>
        <dbReference type="ARBA" id="ARBA00023004"/>
    </source>
</evidence>
<accession>A5D204</accession>
<evidence type="ECO:0000256" key="2">
    <source>
        <dbReference type="ARBA" id="ARBA00022691"/>
    </source>
</evidence>
<dbReference type="SUPFAM" id="SSF102114">
    <property type="entry name" value="Radical SAM enzymes"/>
    <property type="match status" value="1"/>
</dbReference>
<dbReference type="Pfam" id="PF04055">
    <property type="entry name" value="Radical_SAM"/>
    <property type="match status" value="1"/>
</dbReference>
<name>A5D204_PELTS</name>
<feature type="domain" description="Radical SAM core" evidence="6">
    <location>
        <begin position="9"/>
        <end position="241"/>
    </location>
</feature>
<keyword evidence="4" id="KW-0408">Iron</keyword>
<evidence type="ECO:0000313" key="8">
    <source>
        <dbReference type="Proteomes" id="UP000006556"/>
    </source>
</evidence>
<keyword evidence="8" id="KW-1185">Reference proteome</keyword>
<dbReference type="InterPro" id="IPR007197">
    <property type="entry name" value="rSAM"/>
</dbReference>
<dbReference type="EMBL" id="AP009389">
    <property type="protein sequence ID" value="BAF59736.1"/>
    <property type="molecule type" value="Genomic_DNA"/>
</dbReference>
<sequence length="289" mass="32344">MRYEGAIFRPPSEASSLILQISVGCSNNTCTFCGAYKDKKFRVKSWLEIEADILIAKRYLDRVKRIFLADGNAMALDSSLLIKTLKMLYHEFPFLERVGIYAGAQDILRKQPEELKELKESGLGIVYFGLESGSDKILKMVRKGVTPAQMIEACKMVMEAGLTLSVTVIAGLGGQDLSEEHAIETASAVSAINPDYLSTLSLMVVEGTPLYEQVRRGEFKLLTPVQYLKEIKLMLENVSLKNCIYRSNHASNYLPLRGVLNRDKQKLISLLETALSNPNMLRPEFLRGL</sequence>
<dbReference type="PROSITE" id="PS51257">
    <property type="entry name" value="PROKAR_LIPOPROTEIN"/>
    <property type="match status" value="1"/>
</dbReference>
<dbReference type="STRING" id="370438.PTH_1555"/>
<dbReference type="GO" id="GO:0046872">
    <property type="term" value="F:metal ion binding"/>
    <property type="evidence" value="ECO:0007669"/>
    <property type="project" value="UniProtKB-KW"/>
</dbReference>
<reference evidence="8" key="1">
    <citation type="journal article" date="2008" name="Genome Res.">
        <title>The genome of Pelotomaculum thermopropionicum reveals niche-associated evolution in anaerobic microbiota.</title>
        <authorList>
            <person name="Kosaka T."/>
            <person name="Kato S."/>
            <person name="Shimoyama T."/>
            <person name="Ishii S."/>
            <person name="Abe T."/>
            <person name="Watanabe K."/>
        </authorList>
    </citation>
    <scope>NUCLEOTIDE SEQUENCE [LARGE SCALE GENOMIC DNA]</scope>
    <source>
        <strain evidence="8">DSM 13744 / JCM 10971 / SI</strain>
    </source>
</reference>
<evidence type="ECO:0000256" key="5">
    <source>
        <dbReference type="ARBA" id="ARBA00023014"/>
    </source>
</evidence>
<keyword evidence="5" id="KW-0411">Iron-sulfur</keyword>
<dbReference type="InterPro" id="IPR006638">
    <property type="entry name" value="Elp3/MiaA/NifB-like_rSAM"/>
</dbReference>
<evidence type="ECO:0000256" key="1">
    <source>
        <dbReference type="ARBA" id="ARBA00001966"/>
    </source>
</evidence>
<dbReference type="SFLD" id="SFLDG01082">
    <property type="entry name" value="B12-binding_domain_containing"/>
    <property type="match status" value="1"/>
</dbReference>
<organism evidence="7 8">
    <name type="scientific">Pelotomaculum thermopropionicum (strain DSM 13744 / JCM 10971 / SI)</name>
    <dbReference type="NCBI Taxonomy" id="370438"/>
    <lineage>
        <taxon>Bacteria</taxon>
        <taxon>Bacillati</taxon>
        <taxon>Bacillota</taxon>
        <taxon>Clostridia</taxon>
        <taxon>Eubacteriales</taxon>
        <taxon>Desulfotomaculaceae</taxon>
        <taxon>Pelotomaculum</taxon>
    </lineage>
</organism>
<dbReference type="KEGG" id="pth:PTH_1555"/>
<protein>
    <submittedName>
        <fullName evidence="7">Fe-S oxidoreductase</fullName>
    </submittedName>
</protein>
<dbReference type="HOGENOM" id="CLU_044464_1_0_9"/>
<keyword evidence="2" id="KW-0949">S-adenosyl-L-methionine</keyword>
<dbReference type="InterPro" id="IPR013785">
    <property type="entry name" value="Aldolase_TIM"/>
</dbReference>
<evidence type="ECO:0000259" key="6">
    <source>
        <dbReference type="PROSITE" id="PS51918"/>
    </source>
</evidence>
<keyword evidence="3" id="KW-0479">Metal-binding</keyword>
<dbReference type="InterPro" id="IPR058240">
    <property type="entry name" value="rSAM_sf"/>
</dbReference>
<proteinExistence type="predicted"/>
<dbReference type="PANTHER" id="PTHR43409:SF4">
    <property type="entry name" value="RADICAL SAM SUPERFAMILY PROTEIN"/>
    <property type="match status" value="1"/>
</dbReference>
<dbReference type="eggNOG" id="COG1032">
    <property type="taxonomic scope" value="Bacteria"/>
</dbReference>
<comment type="cofactor">
    <cofactor evidence="1">
        <name>[4Fe-4S] cluster</name>
        <dbReference type="ChEBI" id="CHEBI:49883"/>
    </cofactor>
</comment>
<dbReference type="GO" id="GO:0051536">
    <property type="term" value="F:iron-sulfur cluster binding"/>
    <property type="evidence" value="ECO:0007669"/>
    <property type="project" value="UniProtKB-KW"/>
</dbReference>
<dbReference type="GO" id="GO:0003824">
    <property type="term" value="F:catalytic activity"/>
    <property type="evidence" value="ECO:0007669"/>
    <property type="project" value="InterPro"/>
</dbReference>
<dbReference type="SFLD" id="SFLDG01095">
    <property type="entry name" value="Uncharacterised_Radical_SAM_Su"/>
    <property type="match status" value="1"/>
</dbReference>
<dbReference type="PROSITE" id="PS51918">
    <property type="entry name" value="RADICAL_SAM"/>
    <property type="match status" value="1"/>
</dbReference>
<dbReference type="SFLD" id="SFLDS00029">
    <property type="entry name" value="Radical_SAM"/>
    <property type="match status" value="1"/>
</dbReference>
<dbReference type="CDD" id="cd01335">
    <property type="entry name" value="Radical_SAM"/>
    <property type="match status" value="1"/>
</dbReference>